<dbReference type="Proteomes" id="UP000028533">
    <property type="component" value="Unassembled WGS sequence"/>
</dbReference>
<accession>A0A084EGF0</accession>
<dbReference type="EMBL" id="JFDO01000036">
    <property type="protein sequence ID" value="KEZ17042.1"/>
    <property type="molecule type" value="Genomic_DNA"/>
</dbReference>
<comment type="caution">
    <text evidence="2">The sequence shown here is derived from an EMBL/GenBank/DDBJ whole genome shotgun (WGS) entry which is preliminary data.</text>
</comment>
<evidence type="ECO:0000256" key="1">
    <source>
        <dbReference type="SAM" id="SignalP"/>
    </source>
</evidence>
<sequence length="457" mass="51911">MKKLLSLMGVSLIASSATVVTVACGKRENELRVVFIPSQNQTEVEATIAPLGKLLTEELKKKAEKRGTKFDKRVKITTSQNYEIAGQSLANGNEDVAFLPVNTYSAYRGDKKSDGTYDKLGVLLTAGRLGVTPETTLSDFKSNNKFDNNKATAHINDEVSFKLIKNYKDEVLKTKPSDEKDGYSKKMYDSQNPTIYYRSYVFANIPILKNLKLEETNSTSQWKGKSYYDVIEELLKNNSVTDNVKKYKEVLKMLILNPKVKIGIGKSKTSSSGFLYPVLWLKEFVGLSESEILQMLTKKDTERRIVKALSFTESATTIGNKEAKLENSPYAITFGFSDIRFRDRQTDGKKENEVKEERKNEMSLFENSMVIGASQSIYNDGISYSKSKKSVLRDEKLLEDVRQSFVDLIDKNEEAKKIFKIYNHVTYVRPEKTIDEEISKSNENIDSIKKMVKNISW</sequence>
<reference evidence="2 3" key="1">
    <citation type="submission" date="2014-02" db="EMBL/GenBank/DDBJ databases">
        <title>Genome sequence of Mycoplasma capricolum subsp. capricolum strain 14232.</title>
        <authorList>
            <person name="Sirand-Pugnet P."/>
            <person name="Breton M."/>
            <person name="Dordet-Frisoni E."/>
            <person name="Baranowski E."/>
            <person name="Barre A."/>
            <person name="Couture C."/>
            <person name="Dupuy V."/>
            <person name="Gaurivaud P."/>
            <person name="Jacob D."/>
            <person name="Lemaitre C."/>
            <person name="Manso-Silvan L."/>
            <person name="Nikolski M."/>
            <person name="Nouvel L.-X."/>
            <person name="Poumarat F."/>
            <person name="Tardy F."/>
            <person name="Thebault P."/>
            <person name="Theil S."/>
            <person name="Citti C."/>
            <person name="Thiaucourt F."/>
            <person name="Blanchard A."/>
        </authorList>
    </citation>
    <scope>NUCLEOTIDE SEQUENCE [LARGE SCALE GENOMIC DNA]</scope>
    <source>
        <strain evidence="2 3">14232</strain>
    </source>
</reference>
<proteinExistence type="predicted"/>
<dbReference type="PROSITE" id="PS51257">
    <property type="entry name" value="PROKAR_LIPOPROTEIN"/>
    <property type="match status" value="1"/>
</dbReference>
<evidence type="ECO:0000313" key="3">
    <source>
        <dbReference type="Proteomes" id="UP000028533"/>
    </source>
</evidence>
<dbReference type="InterPro" id="IPR054816">
    <property type="entry name" value="Lipoprotein_mollicutes-type_CS"/>
</dbReference>
<feature type="chain" id="PRO_5001774013" evidence="1">
    <location>
        <begin position="20"/>
        <end position="457"/>
    </location>
</feature>
<dbReference type="Gene3D" id="3.40.190.10">
    <property type="entry name" value="Periplasmic binding protein-like II"/>
    <property type="match status" value="1"/>
</dbReference>
<keyword evidence="1" id="KW-0732">Signal</keyword>
<gene>
    <name evidence="2" type="ORF">MCAPa_8480</name>
</gene>
<protein>
    <submittedName>
        <fullName evidence="2">Phosphonate ABC transporter, substrate binding component</fullName>
    </submittedName>
</protein>
<feature type="signal peptide" evidence="1">
    <location>
        <begin position="1"/>
        <end position="19"/>
    </location>
</feature>
<evidence type="ECO:0000313" key="2">
    <source>
        <dbReference type="EMBL" id="KEZ17042.1"/>
    </source>
</evidence>
<name>A0A084EGF0_MYCCA</name>
<dbReference type="AlphaFoldDB" id="A0A084EGF0"/>
<dbReference type="RefSeq" id="WP_036432598.1">
    <property type="nucleotide sequence ID" value="NZ_JFDO01000036.1"/>
</dbReference>
<dbReference type="NCBIfam" id="NF045726">
    <property type="entry name" value="XXplasma_LP"/>
    <property type="match status" value="1"/>
</dbReference>
<organism evidence="2 3">
    <name type="scientific">Mycoplasma capricolum subsp. capricolum 14232</name>
    <dbReference type="NCBI Taxonomy" id="1188238"/>
    <lineage>
        <taxon>Bacteria</taxon>
        <taxon>Bacillati</taxon>
        <taxon>Mycoplasmatota</taxon>
        <taxon>Mollicutes</taxon>
        <taxon>Mycoplasmataceae</taxon>
        <taxon>Mycoplasma</taxon>
    </lineage>
</organism>